<dbReference type="EMBL" id="SMTL01000002">
    <property type="protein sequence ID" value="TDK36599.1"/>
    <property type="molecule type" value="Genomic_DNA"/>
</dbReference>
<evidence type="ECO:0000313" key="2">
    <source>
        <dbReference type="Proteomes" id="UP000295238"/>
    </source>
</evidence>
<sequence>MGSSLSTEFGEIPPAFLPVGNDCVFEVIAEDYRHHCDRIFMNLPLDYLVDEATQQLINKWKITIVYTSPDDTIARGIGSAMKSALQHLPDLGKHAEFIIVHGDTYVPTRAFDPDLKDFYVVSTPSVFHSWGVVDQTPAGGIRITRTSNPHLDSHVIVGVFGISQVQLFLKLLDKSSAWDWLAAMSAYINENGSKCVEVRDWMDFSFDASYYDSRRKVNAAREFNELWAEEEYLVKRSKDKFKMRCESSWFASLPADLSIYAPAVGRLVEAEETSSYRIEYLSLPSLAHILVFGRLRGFAWKNIFSSADRLLTRFTQHSDDKEAEGIDRNVLFDTLIRRKTFERMKTFCDQAGVPIDSEFWLNGSAYRSPRDLMDILLSRIAPPMADDIGIVHGDFCASNLMYDFSAHRLKVIDPRGYSLAGVASNYGDRRYEIAKLSHSIIGLYDFIIGGRFKLEVTSSDQVQKSYNFEIFRSPDVVDIQDAFISQTYGGYSPTGPGIYEMMATLFLSMLPLHADDPRRQTALLCNAYRVVDEWRPDLARQPDQLRAATRA</sequence>
<dbReference type="SUPFAM" id="SSF53448">
    <property type="entry name" value="Nucleotide-diphospho-sugar transferases"/>
    <property type="match status" value="1"/>
</dbReference>
<dbReference type="SUPFAM" id="SSF56112">
    <property type="entry name" value="Protein kinase-like (PK-like)"/>
    <property type="match status" value="1"/>
</dbReference>
<evidence type="ECO:0008006" key="3">
    <source>
        <dbReference type="Google" id="ProtNLM"/>
    </source>
</evidence>
<evidence type="ECO:0000313" key="1">
    <source>
        <dbReference type="EMBL" id="TDK36599.1"/>
    </source>
</evidence>
<gene>
    <name evidence="1" type="ORF">E2F50_06630</name>
</gene>
<accession>A0A4R5UIQ1</accession>
<name>A0A4R5UIQ1_9HYPH</name>
<dbReference type="Gene3D" id="3.90.550.10">
    <property type="entry name" value="Spore Coat Polysaccharide Biosynthesis Protein SpsA, Chain A"/>
    <property type="match status" value="1"/>
</dbReference>
<dbReference type="InterPro" id="IPR011009">
    <property type="entry name" value="Kinase-like_dom_sf"/>
</dbReference>
<dbReference type="Proteomes" id="UP000295238">
    <property type="component" value="Unassembled WGS sequence"/>
</dbReference>
<protein>
    <recommendedName>
        <fullName evidence="3">Capsular biosynthesis protein</fullName>
    </recommendedName>
</protein>
<reference evidence="1 2" key="1">
    <citation type="submission" date="2019-03" db="EMBL/GenBank/DDBJ databases">
        <title>Rhizobium sp. nov., an bacterium isolated from biocrust in Mu Us Desert.</title>
        <authorList>
            <person name="Lixiong L."/>
        </authorList>
    </citation>
    <scope>NUCLEOTIDE SEQUENCE [LARGE SCALE GENOMIC DNA]</scope>
    <source>
        <strain evidence="1 2">SPY-1</strain>
    </source>
</reference>
<keyword evidence="2" id="KW-1185">Reference proteome</keyword>
<dbReference type="RefSeq" id="WP_133315309.1">
    <property type="nucleotide sequence ID" value="NZ_SMTL01000002.1"/>
</dbReference>
<comment type="caution">
    <text evidence="1">The sequence shown here is derived from an EMBL/GenBank/DDBJ whole genome shotgun (WGS) entry which is preliminary data.</text>
</comment>
<organism evidence="1 2">
    <name type="scientific">Rhizobium deserti</name>
    <dbReference type="NCBI Taxonomy" id="2547961"/>
    <lineage>
        <taxon>Bacteria</taxon>
        <taxon>Pseudomonadati</taxon>
        <taxon>Pseudomonadota</taxon>
        <taxon>Alphaproteobacteria</taxon>
        <taxon>Hyphomicrobiales</taxon>
        <taxon>Rhizobiaceae</taxon>
        <taxon>Rhizobium/Agrobacterium group</taxon>
        <taxon>Rhizobium</taxon>
    </lineage>
</organism>
<dbReference type="OrthoDB" id="9814110at2"/>
<dbReference type="AlphaFoldDB" id="A0A4R5UIQ1"/>
<dbReference type="InterPro" id="IPR029044">
    <property type="entry name" value="Nucleotide-diphossugar_trans"/>
</dbReference>
<proteinExistence type="predicted"/>